<sequence length="201" mass="21598">MTHFYRPEEGHGLPHDPFKAIVAPRPVGWISTRGSDGTVNLAPYSFFNAVAGRPPIVMFSSDGEKDSVSLARESGEFVCNFASADLADRMNRTSASVPRGTSEFDLAGLATAPCRIVAAPRVAAAPAALECVVTQIMQQHDRNGTTLDVWTVFGEVVGVHIAAAFLEDGRFDTAKADPVMRMGYRDFGRLGPVFALDRPDG</sequence>
<reference evidence="2 3" key="1">
    <citation type="journal article" date="2018" name="Int. J. Syst. Bacteriol.">
        <title>Oceaniradius stylonemae gen. nov., sp. nov., isolated from a red alga, Stylonema cornu-cervi.</title>
        <authorList>
            <person name="Jeong S."/>
        </authorList>
    </citation>
    <scope>NUCLEOTIDE SEQUENCE [LARGE SCALE GENOMIC DNA]</scope>
    <source>
        <strain evidence="2 3">StC1</strain>
    </source>
</reference>
<dbReference type="EMBL" id="QFWV02000002">
    <property type="protein sequence ID" value="RKF08122.1"/>
    <property type="molecule type" value="Genomic_DNA"/>
</dbReference>
<accession>A0A3A8ACU1</accession>
<evidence type="ECO:0000259" key="1">
    <source>
        <dbReference type="SMART" id="SM00903"/>
    </source>
</evidence>
<gene>
    <name evidence="2" type="ORF">DEM25_002055</name>
</gene>
<dbReference type="Gene3D" id="2.30.110.10">
    <property type="entry name" value="Electron Transport, Fmn-binding Protein, Chain A"/>
    <property type="match status" value="1"/>
</dbReference>
<organism evidence="2 3">
    <name type="scientific">Oceaniradius stylonematis</name>
    <dbReference type="NCBI Taxonomy" id="2184161"/>
    <lineage>
        <taxon>Bacteria</taxon>
        <taxon>Pseudomonadati</taxon>
        <taxon>Pseudomonadota</taxon>
        <taxon>Alphaproteobacteria</taxon>
        <taxon>Hyphomicrobiales</taxon>
        <taxon>Ahrensiaceae</taxon>
        <taxon>Oceaniradius</taxon>
    </lineage>
</organism>
<dbReference type="PANTHER" id="PTHR43812">
    <property type="entry name" value="BLR2425 PROTEIN"/>
    <property type="match status" value="1"/>
</dbReference>
<feature type="domain" description="Flavin reductase like" evidence="1">
    <location>
        <begin position="20"/>
        <end position="173"/>
    </location>
</feature>
<dbReference type="SMART" id="SM00903">
    <property type="entry name" value="Flavin_Reduct"/>
    <property type="match status" value="1"/>
</dbReference>
<evidence type="ECO:0000313" key="3">
    <source>
        <dbReference type="Proteomes" id="UP000246132"/>
    </source>
</evidence>
<dbReference type="RefSeq" id="WP_109767908.1">
    <property type="nucleotide sequence ID" value="NZ_CP159474.1"/>
</dbReference>
<keyword evidence="3" id="KW-1185">Reference proteome</keyword>
<dbReference type="InterPro" id="IPR012349">
    <property type="entry name" value="Split_barrel_FMN-bd"/>
</dbReference>
<dbReference type="GO" id="GO:0016646">
    <property type="term" value="F:oxidoreductase activity, acting on the CH-NH group of donors, NAD or NADP as acceptor"/>
    <property type="evidence" value="ECO:0007669"/>
    <property type="project" value="UniProtKB-ARBA"/>
</dbReference>
<comment type="caution">
    <text evidence="2">The sequence shown here is derived from an EMBL/GenBank/DDBJ whole genome shotgun (WGS) entry which is preliminary data.</text>
</comment>
<dbReference type="Pfam" id="PF01613">
    <property type="entry name" value="Flavin_Reduct"/>
    <property type="match status" value="1"/>
</dbReference>
<dbReference type="GO" id="GO:0010181">
    <property type="term" value="F:FMN binding"/>
    <property type="evidence" value="ECO:0007669"/>
    <property type="project" value="InterPro"/>
</dbReference>
<protein>
    <submittedName>
        <fullName evidence="2">Flavin reductase family protein</fullName>
    </submittedName>
</protein>
<dbReference type="InterPro" id="IPR002563">
    <property type="entry name" value="Flavin_Rdtase-like_dom"/>
</dbReference>
<proteinExistence type="predicted"/>
<dbReference type="Proteomes" id="UP000246132">
    <property type="component" value="Unassembled WGS sequence"/>
</dbReference>
<dbReference type="OrthoDB" id="9783347at2"/>
<evidence type="ECO:0000313" key="2">
    <source>
        <dbReference type="EMBL" id="RKF08122.1"/>
    </source>
</evidence>
<name>A0A3A8ACU1_9HYPH</name>
<dbReference type="PANTHER" id="PTHR43812:SF2">
    <property type="entry name" value="FLAVIN REDUCTASE LIKE DOMAIN-CONTAINING PROTEIN"/>
    <property type="match status" value="1"/>
</dbReference>
<dbReference type="SUPFAM" id="SSF50475">
    <property type="entry name" value="FMN-binding split barrel"/>
    <property type="match status" value="1"/>
</dbReference>
<dbReference type="AlphaFoldDB" id="A0A3A8ACU1"/>